<reference evidence="2 3" key="1">
    <citation type="submission" date="2016-08" db="EMBL/GenBank/DDBJ databases">
        <title>Genomes of anaerobic fungi encode conserved fungal cellulosomes for biomass hydrolysis.</title>
        <authorList>
            <consortium name="DOE Joint Genome Institute"/>
            <person name="Haitjema C.H."/>
            <person name="Gilmore S.P."/>
            <person name="Henske J.K."/>
            <person name="Solomon K.V."/>
            <person name="De Groot R."/>
            <person name="Kuo A."/>
            <person name="Mondo S.J."/>
            <person name="Salamov A.A."/>
            <person name="Labutti K."/>
            <person name="Zhao Z."/>
            <person name="Chiniquy J."/>
            <person name="Barry K."/>
            <person name="Brewer H.M."/>
            <person name="Purvine S.O."/>
            <person name="Wright A.T."/>
            <person name="Boxma B."/>
            <person name="Van Alen T."/>
            <person name="Hackstein J.H."/>
            <person name="Baker S.E."/>
            <person name="Grigoriev I.V."/>
            <person name="O'Malley M.A."/>
        </authorList>
    </citation>
    <scope>NUCLEOTIDE SEQUENCE [LARGE SCALE GENOMIC DNA]</scope>
    <source>
        <strain evidence="3">finn</strain>
    </source>
</reference>
<protein>
    <submittedName>
        <fullName evidence="2">Uncharacterized protein</fullName>
    </submittedName>
</protein>
<dbReference type="EMBL" id="MCFH01000186">
    <property type="protein sequence ID" value="ORX34613.1"/>
    <property type="molecule type" value="Genomic_DNA"/>
</dbReference>
<feature type="non-terminal residue" evidence="2">
    <location>
        <position position="372"/>
    </location>
</feature>
<organism evidence="2 3">
    <name type="scientific">Piromyces finnis</name>
    <dbReference type="NCBI Taxonomy" id="1754191"/>
    <lineage>
        <taxon>Eukaryota</taxon>
        <taxon>Fungi</taxon>
        <taxon>Fungi incertae sedis</taxon>
        <taxon>Chytridiomycota</taxon>
        <taxon>Chytridiomycota incertae sedis</taxon>
        <taxon>Neocallimastigomycetes</taxon>
        <taxon>Neocallimastigales</taxon>
        <taxon>Neocallimastigaceae</taxon>
        <taxon>Piromyces</taxon>
    </lineage>
</organism>
<proteinExistence type="predicted"/>
<accession>A0A1Y1U9A6</accession>
<evidence type="ECO:0000256" key="1">
    <source>
        <dbReference type="SAM" id="Coils"/>
    </source>
</evidence>
<evidence type="ECO:0000313" key="2">
    <source>
        <dbReference type="EMBL" id="ORX34613.1"/>
    </source>
</evidence>
<name>A0A1Y1U9A6_9FUNG</name>
<feature type="coiled-coil region" evidence="1">
    <location>
        <begin position="64"/>
        <end position="109"/>
    </location>
</feature>
<keyword evidence="3" id="KW-1185">Reference proteome</keyword>
<reference evidence="2 3" key="2">
    <citation type="submission" date="2016-08" db="EMBL/GenBank/DDBJ databases">
        <title>Pervasive Adenine N6-methylation of Active Genes in Fungi.</title>
        <authorList>
            <consortium name="DOE Joint Genome Institute"/>
            <person name="Mondo S.J."/>
            <person name="Dannebaum R.O."/>
            <person name="Kuo R.C."/>
            <person name="Labutti K."/>
            <person name="Haridas S."/>
            <person name="Kuo A."/>
            <person name="Salamov A."/>
            <person name="Ahrendt S.R."/>
            <person name="Lipzen A."/>
            <person name="Sullivan W."/>
            <person name="Andreopoulos W.B."/>
            <person name="Clum A."/>
            <person name="Lindquist E."/>
            <person name="Daum C."/>
            <person name="Ramamoorthy G.K."/>
            <person name="Gryganskyi A."/>
            <person name="Culley D."/>
            <person name="Magnuson J.K."/>
            <person name="James T.Y."/>
            <person name="O'Malley M.A."/>
            <person name="Stajich J.E."/>
            <person name="Spatafora J.W."/>
            <person name="Visel A."/>
            <person name="Grigoriev I.V."/>
        </authorList>
    </citation>
    <scope>NUCLEOTIDE SEQUENCE [LARGE SCALE GENOMIC DNA]</scope>
    <source>
        <strain evidence="3">finn</strain>
    </source>
</reference>
<feature type="coiled-coil region" evidence="1">
    <location>
        <begin position="179"/>
        <end position="366"/>
    </location>
</feature>
<sequence>MANLQSTIDLIEKSQALRLSYEALCKNNKNEKENINTSSLKKQNKLNCKNIEITKLLNQSNDSLKLKEKEEKENVIQKENLRNESKNLKEVLKTEIKKNMKQVDSLKKKLLTYDSEVNNCRDIINKQSKDLLNLKALLISKDKTIIETQQNYSDKSEKDSISSGSTIDVNDIGLVNDKIDDVNDILKNIIEEYHSLRSQISECQDINKSMEKNFSGMIDEKQRNIKEQIQKTKELQGKIDKLTKENNELNTILNIYNDQYIENHPYPFNKDIHQLCVNYQNELDNKGKIEKELKNIKIEMNDKDILLNEKLEKLNILNEKYTKCQEEYTTINDKYKSLETKSFYDNNELKRQLDELSNKNEKLESTLDVIKK</sequence>
<keyword evidence="1" id="KW-0175">Coiled coil</keyword>
<comment type="caution">
    <text evidence="2">The sequence shown here is derived from an EMBL/GenBank/DDBJ whole genome shotgun (WGS) entry which is preliminary data.</text>
</comment>
<gene>
    <name evidence="2" type="ORF">BCR36DRAFT_588551</name>
</gene>
<dbReference type="Proteomes" id="UP000193719">
    <property type="component" value="Unassembled WGS sequence"/>
</dbReference>
<evidence type="ECO:0000313" key="3">
    <source>
        <dbReference type="Proteomes" id="UP000193719"/>
    </source>
</evidence>
<dbReference type="AlphaFoldDB" id="A0A1Y1U9A6"/>